<evidence type="ECO:0000256" key="1">
    <source>
        <dbReference type="SAM" id="MobiDB-lite"/>
    </source>
</evidence>
<feature type="compositionally biased region" description="Acidic residues" evidence="1">
    <location>
        <begin position="46"/>
        <end position="66"/>
    </location>
</feature>
<feature type="compositionally biased region" description="Acidic residues" evidence="1">
    <location>
        <begin position="86"/>
        <end position="95"/>
    </location>
</feature>
<evidence type="ECO:0000313" key="3">
    <source>
        <dbReference type="EMBL" id="GJT67257.1"/>
    </source>
</evidence>
<keyword evidence="2" id="KW-1133">Transmembrane helix</keyword>
<dbReference type="Proteomes" id="UP001151760">
    <property type="component" value="Unassembled WGS sequence"/>
</dbReference>
<reference evidence="3" key="1">
    <citation type="journal article" date="2022" name="Int. J. Mol. Sci.">
        <title>Draft Genome of Tanacetum Coccineum: Genomic Comparison of Closely Related Tanacetum-Family Plants.</title>
        <authorList>
            <person name="Yamashiro T."/>
            <person name="Shiraishi A."/>
            <person name="Nakayama K."/>
            <person name="Satake H."/>
        </authorList>
    </citation>
    <scope>NUCLEOTIDE SEQUENCE</scope>
</reference>
<keyword evidence="4" id="KW-1185">Reference proteome</keyword>
<reference evidence="3" key="2">
    <citation type="submission" date="2022-01" db="EMBL/GenBank/DDBJ databases">
        <authorList>
            <person name="Yamashiro T."/>
            <person name="Shiraishi A."/>
            <person name="Satake H."/>
            <person name="Nakayama K."/>
        </authorList>
    </citation>
    <scope>NUCLEOTIDE SEQUENCE</scope>
</reference>
<organism evidence="3 4">
    <name type="scientific">Tanacetum coccineum</name>
    <dbReference type="NCBI Taxonomy" id="301880"/>
    <lineage>
        <taxon>Eukaryota</taxon>
        <taxon>Viridiplantae</taxon>
        <taxon>Streptophyta</taxon>
        <taxon>Embryophyta</taxon>
        <taxon>Tracheophyta</taxon>
        <taxon>Spermatophyta</taxon>
        <taxon>Magnoliopsida</taxon>
        <taxon>eudicotyledons</taxon>
        <taxon>Gunneridae</taxon>
        <taxon>Pentapetalae</taxon>
        <taxon>asterids</taxon>
        <taxon>campanulids</taxon>
        <taxon>Asterales</taxon>
        <taxon>Asteraceae</taxon>
        <taxon>Asteroideae</taxon>
        <taxon>Anthemideae</taxon>
        <taxon>Anthemidinae</taxon>
        <taxon>Tanacetum</taxon>
    </lineage>
</organism>
<evidence type="ECO:0000256" key="2">
    <source>
        <dbReference type="SAM" id="Phobius"/>
    </source>
</evidence>
<accession>A0ABQ5FX52</accession>
<name>A0ABQ5FX52_9ASTR</name>
<comment type="caution">
    <text evidence="3">The sequence shown here is derived from an EMBL/GenBank/DDBJ whole genome shotgun (WGS) entry which is preliminary data.</text>
</comment>
<feature type="non-terminal residue" evidence="3">
    <location>
        <position position="1"/>
    </location>
</feature>
<sequence length="334" mass="36322">PIEDQPLPTNASPTALSPGYVADSDPSEEDPADYPTNKGDDKEESSKDDDDEEEDEASEEDEEEEEHLASADSTTLHAIDLVPSAEDTEAFETDESAPTPPPSPLSPLSSPLPRIPSPPTHTSPTYAKAPLGYKAAMADMPLRKRARFSAPASGFEVRESSAAAAARQRRYFRSMASSYEQEVVIARQAWSRSEDKSTALEASIRTLERLETEHASEMQDPRMGQLMLIVVVSVVPLLAILYSLLSFMVILKKIPPKKTTTTPMTDVAIKTLIAQGVSDALAEYEAHRSSGNSDDSLSGSGRRIERATRECTYNDFLKCQPLSFKGTEGVVGLT</sequence>
<protein>
    <submittedName>
        <fullName evidence="3">Uncharacterized protein</fullName>
    </submittedName>
</protein>
<keyword evidence="2" id="KW-0472">Membrane</keyword>
<proteinExistence type="predicted"/>
<dbReference type="EMBL" id="BQNB010017791">
    <property type="protein sequence ID" value="GJT67257.1"/>
    <property type="molecule type" value="Genomic_DNA"/>
</dbReference>
<feature type="region of interest" description="Disordered" evidence="1">
    <location>
        <begin position="1"/>
        <end position="128"/>
    </location>
</feature>
<evidence type="ECO:0000313" key="4">
    <source>
        <dbReference type="Proteomes" id="UP001151760"/>
    </source>
</evidence>
<feature type="transmembrane region" description="Helical" evidence="2">
    <location>
        <begin position="226"/>
        <end position="251"/>
    </location>
</feature>
<keyword evidence="2" id="KW-0812">Transmembrane</keyword>
<gene>
    <name evidence="3" type="ORF">Tco_1018737</name>
</gene>